<organism evidence="7 8">
    <name type="scientific">Limnohabitans planktonicus II-D5</name>
    <dbReference type="NCBI Taxonomy" id="1293045"/>
    <lineage>
        <taxon>Bacteria</taxon>
        <taxon>Pseudomonadati</taxon>
        <taxon>Pseudomonadota</taxon>
        <taxon>Betaproteobacteria</taxon>
        <taxon>Burkholderiales</taxon>
        <taxon>Comamonadaceae</taxon>
        <taxon>Limnohabitans</taxon>
    </lineage>
</organism>
<evidence type="ECO:0000256" key="3">
    <source>
        <dbReference type="ARBA" id="ARBA00022576"/>
    </source>
</evidence>
<dbReference type="Gene3D" id="3.90.1150.10">
    <property type="entry name" value="Aspartate Aminotransferase, domain 1"/>
    <property type="match status" value="1"/>
</dbReference>
<dbReference type="GO" id="GO:0009448">
    <property type="term" value="P:gamma-aminobutyric acid metabolic process"/>
    <property type="evidence" value="ECO:0007669"/>
    <property type="project" value="TreeGrafter"/>
</dbReference>
<reference evidence="7" key="1">
    <citation type="submission" date="2017-04" db="EMBL/GenBank/DDBJ databases">
        <title>Unexpected and diverse lifestyles within the genus Limnohabitans.</title>
        <authorList>
            <person name="Kasalicky V."/>
            <person name="Mehrshad M."/>
            <person name="Andrei S.-A."/>
            <person name="Salcher M."/>
            <person name="Kratochvilova H."/>
            <person name="Simek K."/>
            <person name="Ghai R."/>
        </authorList>
    </citation>
    <scope>NUCLEOTIDE SEQUENCE [LARGE SCALE GENOMIC DNA]</scope>
    <source>
        <strain evidence="7">II-D5</strain>
    </source>
</reference>
<dbReference type="AlphaFoldDB" id="A0A2T7UBG7"/>
<gene>
    <name evidence="7" type="ORF">H663_014285</name>
</gene>
<keyword evidence="5 6" id="KW-0663">Pyridoxal phosphate</keyword>
<dbReference type="InterPro" id="IPR015422">
    <property type="entry name" value="PyrdxlP-dep_Trfase_small"/>
</dbReference>
<name>A0A2T7UBG7_9BURK</name>
<dbReference type="InterPro" id="IPR049704">
    <property type="entry name" value="Aminotrans_3_PPA_site"/>
</dbReference>
<dbReference type="PANTHER" id="PTHR42684:SF3">
    <property type="entry name" value="ADENOSYLMETHIONINE-8-AMINO-7-OXONONANOATE AMINOTRANSFERASE"/>
    <property type="match status" value="1"/>
</dbReference>
<dbReference type="RefSeq" id="WP_053169299.1">
    <property type="nucleotide sequence ID" value="NZ_LFYT02000020.1"/>
</dbReference>
<comment type="similarity">
    <text evidence="2 6">Belongs to the class-III pyridoxal-phosphate-dependent aminotransferase family.</text>
</comment>
<dbReference type="Proteomes" id="UP000037507">
    <property type="component" value="Unassembled WGS sequence"/>
</dbReference>
<dbReference type="InterPro" id="IPR015421">
    <property type="entry name" value="PyrdxlP-dep_Trfase_major"/>
</dbReference>
<keyword evidence="3 7" id="KW-0032">Aminotransferase</keyword>
<dbReference type="GO" id="GO:0009102">
    <property type="term" value="P:biotin biosynthetic process"/>
    <property type="evidence" value="ECO:0007669"/>
    <property type="project" value="TreeGrafter"/>
</dbReference>
<evidence type="ECO:0000256" key="4">
    <source>
        <dbReference type="ARBA" id="ARBA00022679"/>
    </source>
</evidence>
<evidence type="ECO:0000256" key="5">
    <source>
        <dbReference type="ARBA" id="ARBA00022898"/>
    </source>
</evidence>
<dbReference type="NCBIfam" id="NF004767">
    <property type="entry name" value="PRK06105.1"/>
    <property type="match status" value="1"/>
</dbReference>
<dbReference type="CDD" id="cd00610">
    <property type="entry name" value="OAT_like"/>
    <property type="match status" value="1"/>
</dbReference>
<sequence length="471" mass="50457">MVNDSHPVTPSLEQRDRDSLLHPFTRADDFAAGRVPGQRIVQSASGIRVTDAHGRSVIDGMSGMYCVNVGYGRQAIVDAIAEQASELPYYHIFAGASHPKAILLAEKLIALTGGRMKRVFFGLSGSDANETQIKLVWYYHNVIGKPQKKKIIARQRGYHGATTMTASLTGLPNYHSGFDLPFALVKHTIAPDAFWAPEVDPRAFSQRCADELERLILEEGPDTVGAFIAEPVVGSGGILPPPPGYWEAIQGVLRKYDVLLIADEVITAFGRVGHLLAVDGYGIEADLITLAKGLSSGYAPLSAALVGPKVWQALQDGARTHGFFAHGYTYSAHPLGAAAALANIQIIEEEGLCANAAEVGAYLLQQLRERLAANPLVGDVRGAGLLQAVEFVAEGPPRRRLDASLKFSAQVAAFAMEEGLLARPLPVNDIVGISPPLMLTRSDADQVAEMLQRAIARASAMLSADQRRGAV</sequence>
<dbReference type="SUPFAM" id="SSF53383">
    <property type="entry name" value="PLP-dependent transferases"/>
    <property type="match status" value="1"/>
</dbReference>
<protein>
    <submittedName>
        <fullName evidence="7">Aspartate aminotransferase family protein</fullName>
    </submittedName>
</protein>
<dbReference type="STRING" id="1293045.H663_02070"/>
<evidence type="ECO:0000313" key="7">
    <source>
        <dbReference type="EMBL" id="PVE42050.1"/>
    </source>
</evidence>
<dbReference type="GO" id="GO:0004015">
    <property type="term" value="F:adenosylmethionine-8-amino-7-oxononanoate transaminase activity"/>
    <property type="evidence" value="ECO:0007669"/>
    <property type="project" value="TreeGrafter"/>
</dbReference>
<proteinExistence type="inferred from homology"/>
<comment type="caution">
    <text evidence="7">The sequence shown here is derived from an EMBL/GenBank/DDBJ whole genome shotgun (WGS) entry which is preliminary data.</text>
</comment>
<evidence type="ECO:0000313" key="8">
    <source>
        <dbReference type="Proteomes" id="UP000037507"/>
    </source>
</evidence>
<dbReference type="PROSITE" id="PS00600">
    <property type="entry name" value="AA_TRANSFER_CLASS_3"/>
    <property type="match status" value="1"/>
</dbReference>
<evidence type="ECO:0000256" key="2">
    <source>
        <dbReference type="ARBA" id="ARBA00008954"/>
    </source>
</evidence>
<accession>A0A2T7UBG7</accession>
<keyword evidence="4" id="KW-0808">Transferase</keyword>
<dbReference type="FunFam" id="3.40.640.10:FF:000014">
    <property type="entry name" value="Adenosylmethionine-8-amino-7-oxononanoate aminotransferase, probable"/>
    <property type="match status" value="1"/>
</dbReference>
<dbReference type="Gene3D" id="3.40.640.10">
    <property type="entry name" value="Type I PLP-dependent aspartate aminotransferase-like (Major domain)"/>
    <property type="match status" value="1"/>
</dbReference>
<dbReference type="Pfam" id="PF00202">
    <property type="entry name" value="Aminotran_3"/>
    <property type="match status" value="1"/>
</dbReference>
<keyword evidence="8" id="KW-1185">Reference proteome</keyword>
<dbReference type="InterPro" id="IPR015424">
    <property type="entry name" value="PyrdxlP-dep_Trfase"/>
</dbReference>
<evidence type="ECO:0000256" key="6">
    <source>
        <dbReference type="RuleBase" id="RU003560"/>
    </source>
</evidence>
<dbReference type="EMBL" id="LFYT02000020">
    <property type="protein sequence ID" value="PVE42050.1"/>
    <property type="molecule type" value="Genomic_DNA"/>
</dbReference>
<dbReference type="InterPro" id="IPR005814">
    <property type="entry name" value="Aminotrans_3"/>
</dbReference>
<dbReference type="GO" id="GO:0030170">
    <property type="term" value="F:pyridoxal phosphate binding"/>
    <property type="evidence" value="ECO:0007669"/>
    <property type="project" value="InterPro"/>
</dbReference>
<dbReference type="OrthoDB" id="3398487at2"/>
<comment type="cofactor">
    <cofactor evidence="1">
        <name>pyridoxal 5'-phosphate</name>
        <dbReference type="ChEBI" id="CHEBI:597326"/>
    </cofactor>
</comment>
<evidence type="ECO:0000256" key="1">
    <source>
        <dbReference type="ARBA" id="ARBA00001933"/>
    </source>
</evidence>
<dbReference type="PANTHER" id="PTHR42684">
    <property type="entry name" value="ADENOSYLMETHIONINE-8-AMINO-7-OXONONANOATE AMINOTRANSFERASE"/>
    <property type="match status" value="1"/>
</dbReference>